<organism evidence="3 5">
    <name type="scientific">Serendipita vermifera MAFF 305830</name>
    <dbReference type="NCBI Taxonomy" id="933852"/>
    <lineage>
        <taxon>Eukaryota</taxon>
        <taxon>Fungi</taxon>
        <taxon>Dikarya</taxon>
        <taxon>Basidiomycota</taxon>
        <taxon>Agaricomycotina</taxon>
        <taxon>Agaricomycetes</taxon>
        <taxon>Sebacinales</taxon>
        <taxon>Serendipitaceae</taxon>
        <taxon>Serendipita</taxon>
    </lineage>
</organism>
<keyword evidence="5" id="KW-1185">Reference proteome</keyword>
<feature type="transmembrane region" description="Helical" evidence="1">
    <location>
        <begin position="248"/>
        <end position="268"/>
    </location>
</feature>
<proteinExistence type="predicted"/>
<keyword evidence="1" id="KW-1133">Transmembrane helix</keyword>
<dbReference type="InterPro" id="IPR045340">
    <property type="entry name" value="DUF6533"/>
</dbReference>
<reference evidence="3 5" key="1">
    <citation type="submission" date="2014-04" db="EMBL/GenBank/DDBJ databases">
        <authorList>
            <consortium name="DOE Joint Genome Institute"/>
            <person name="Kuo A."/>
            <person name="Zuccaro A."/>
            <person name="Kohler A."/>
            <person name="Nagy L.G."/>
            <person name="Floudas D."/>
            <person name="Copeland A."/>
            <person name="Barry K.W."/>
            <person name="Cichocki N."/>
            <person name="Veneault-Fourrey C."/>
            <person name="LaButti K."/>
            <person name="Lindquist E.A."/>
            <person name="Lipzen A."/>
            <person name="Lundell T."/>
            <person name="Morin E."/>
            <person name="Murat C."/>
            <person name="Sun H."/>
            <person name="Tunlid A."/>
            <person name="Henrissat B."/>
            <person name="Grigoriev I.V."/>
            <person name="Hibbett D.S."/>
            <person name="Martin F."/>
            <person name="Nordberg H.P."/>
            <person name="Cantor M.N."/>
            <person name="Hua S.X."/>
        </authorList>
    </citation>
    <scope>NUCLEOTIDE SEQUENCE [LARGE SCALE GENOMIC DNA]</scope>
    <source>
        <strain evidence="3 5">MAFF 305830</strain>
    </source>
</reference>
<name>A0A0C2WSP3_SERVB</name>
<feature type="transmembrane region" description="Helical" evidence="1">
    <location>
        <begin position="96"/>
        <end position="117"/>
    </location>
</feature>
<accession>A0A0C2WSP3</accession>
<reference evidence="5" key="2">
    <citation type="submission" date="2015-01" db="EMBL/GenBank/DDBJ databases">
        <title>Evolutionary Origins and Diversification of the Mycorrhizal Mutualists.</title>
        <authorList>
            <consortium name="DOE Joint Genome Institute"/>
            <consortium name="Mycorrhizal Genomics Consortium"/>
            <person name="Kohler A."/>
            <person name="Kuo A."/>
            <person name="Nagy L.G."/>
            <person name="Floudas D."/>
            <person name="Copeland A."/>
            <person name="Barry K.W."/>
            <person name="Cichocki N."/>
            <person name="Veneault-Fourrey C."/>
            <person name="LaButti K."/>
            <person name="Lindquist E.A."/>
            <person name="Lipzen A."/>
            <person name="Lundell T."/>
            <person name="Morin E."/>
            <person name="Murat C."/>
            <person name="Riley R."/>
            <person name="Ohm R."/>
            <person name="Sun H."/>
            <person name="Tunlid A."/>
            <person name="Henrissat B."/>
            <person name="Grigoriev I.V."/>
            <person name="Hibbett D.S."/>
            <person name="Martin F."/>
        </authorList>
    </citation>
    <scope>NUCLEOTIDE SEQUENCE [LARGE SCALE GENOMIC DNA]</scope>
    <source>
        <strain evidence="4 5">MAFF 305830</strain>
    </source>
</reference>
<dbReference type="EMBL" id="KN824280">
    <property type="protein sequence ID" value="KIM32096.1"/>
    <property type="molecule type" value="Genomic_DNA"/>
</dbReference>
<feature type="transmembrane region" description="Helical" evidence="1">
    <location>
        <begin position="20"/>
        <end position="38"/>
    </location>
</feature>
<feature type="transmembrane region" description="Helical" evidence="1">
    <location>
        <begin position="206"/>
        <end position="228"/>
    </location>
</feature>
<evidence type="ECO:0000259" key="2">
    <source>
        <dbReference type="Pfam" id="PF20151"/>
    </source>
</evidence>
<dbReference type="OrthoDB" id="3251775at2759"/>
<keyword evidence="1" id="KW-0472">Membrane</keyword>
<keyword evidence="1" id="KW-0812">Transmembrane</keyword>
<evidence type="ECO:0000256" key="1">
    <source>
        <dbReference type="SAM" id="Phobius"/>
    </source>
</evidence>
<dbReference type="HOGENOM" id="CLU_035509_1_3_1"/>
<evidence type="ECO:0000313" key="5">
    <source>
        <dbReference type="Proteomes" id="UP000054097"/>
    </source>
</evidence>
<feature type="domain" description="DUF6533" evidence="2">
    <location>
        <begin position="21"/>
        <end position="65"/>
    </location>
</feature>
<feature type="transmembrane region" description="Helical" evidence="1">
    <location>
        <begin position="175"/>
        <end position="194"/>
    </location>
</feature>
<reference evidence="3" key="3">
    <citation type="submission" date="2015-02" db="EMBL/GenBank/DDBJ databases">
        <title>Evolutionary Origins and Diversification of the Mycorrhizal Mutualists.</title>
        <authorList>
            <consortium name="DOE Joint Genome Institute"/>
            <consortium name="Mycorrhizal Genomics Consortium"/>
            <person name="Kohler A."/>
            <person name="Kuo A."/>
            <person name="Nagy L.G."/>
            <person name="Floudas D."/>
            <person name="Copeland A."/>
            <person name="Barry K.W."/>
            <person name="Cichocki N."/>
            <person name="Veneault-Fourrey C."/>
            <person name="LaButti K."/>
            <person name="Lindquist E.A."/>
            <person name="Lipzen A."/>
            <person name="Lundell T."/>
            <person name="Morin E."/>
            <person name="Murat C."/>
            <person name="Riley R."/>
            <person name="Ohm R."/>
            <person name="Sun H."/>
            <person name="Tunlid A."/>
            <person name="Henrissat B."/>
            <person name="Grigoriev I.V."/>
            <person name="Hibbett D.S."/>
            <person name="Martin F."/>
        </authorList>
    </citation>
    <scope>NUCLEOTIDE SEQUENCE</scope>
    <source>
        <strain evidence="3 5">MAFF 305830</strain>
    </source>
</reference>
<evidence type="ECO:0000313" key="3">
    <source>
        <dbReference type="EMBL" id="KIM20562.1"/>
    </source>
</evidence>
<dbReference type="Pfam" id="PF20151">
    <property type="entry name" value="DUF6533"/>
    <property type="match status" value="1"/>
</dbReference>
<dbReference type="STRING" id="933852.A0A0C2WSP3"/>
<protein>
    <recommendedName>
        <fullName evidence="2">DUF6533 domain-containing protein</fullName>
    </recommendedName>
</protein>
<dbReference type="EMBL" id="KN824422">
    <property type="protein sequence ID" value="KIM20562.1"/>
    <property type="molecule type" value="Genomic_DNA"/>
</dbReference>
<feature type="transmembrane region" description="Helical" evidence="1">
    <location>
        <begin position="129"/>
        <end position="147"/>
    </location>
</feature>
<sequence length="324" mass="37438">MVAITLQFLIRAVSDIALSRYLSAVGVTLVIYDWVLLFKVESQTIWPSRWTIPKALYYYIRIVTLPFIIFASYELMDFRPAFSQALCRAWPAIVTIPMFSTFAASNWLFTLRLIALYKRKPWLIWFMRFFYFCTYAASFSMLILALFKYGETVDYFPQIKACGALEASPTFPAMFYAPAAYELLIFALTAHQAYKDASVITDSSSAPFLIVLYRDGLVCFLVMLAIRSWNIWLYAAEPISSLNVGVNIFWAVNTILSTRVYLNLVWLVRKPSLSPTLYPRTEDMGMGDQAVRVTTGIRMIPPTQNSTYVWTLKEEEEEEWYMQQ</sequence>
<feature type="transmembrane region" description="Helical" evidence="1">
    <location>
        <begin position="58"/>
        <end position="76"/>
    </location>
</feature>
<evidence type="ECO:0000313" key="4">
    <source>
        <dbReference type="EMBL" id="KIM32096.1"/>
    </source>
</evidence>
<dbReference type="AlphaFoldDB" id="A0A0C2WSP3"/>
<gene>
    <name evidence="4" type="ORF">M408DRAFT_20447</name>
    <name evidence="3" type="ORF">M408DRAFT_30258</name>
</gene>
<dbReference type="Proteomes" id="UP000054097">
    <property type="component" value="Unassembled WGS sequence"/>
</dbReference>